<protein>
    <recommendedName>
        <fullName evidence="4">Lipoprotein</fullName>
    </recommendedName>
</protein>
<dbReference type="EMBL" id="CZQA01000001">
    <property type="protein sequence ID" value="CUS32017.1"/>
    <property type="molecule type" value="Genomic_DNA"/>
</dbReference>
<organism evidence="2 3">
    <name type="scientific">Candidatus Nitrospira nitrosa</name>
    <dbReference type="NCBI Taxonomy" id="1742972"/>
    <lineage>
        <taxon>Bacteria</taxon>
        <taxon>Pseudomonadati</taxon>
        <taxon>Nitrospirota</taxon>
        <taxon>Nitrospiria</taxon>
        <taxon>Nitrospirales</taxon>
        <taxon>Nitrospiraceae</taxon>
        <taxon>Nitrospira</taxon>
    </lineage>
</organism>
<dbReference type="STRING" id="1742972.COMA1_10376"/>
<evidence type="ECO:0000313" key="2">
    <source>
        <dbReference type="EMBL" id="CUS32017.1"/>
    </source>
</evidence>
<dbReference type="Proteomes" id="UP000199032">
    <property type="component" value="Unassembled WGS sequence"/>
</dbReference>
<evidence type="ECO:0008006" key="4">
    <source>
        <dbReference type="Google" id="ProtNLM"/>
    </source>
</evidence>
<gene>
    <name evidence="2" type="ORF">COMA1_10376</name>
</gene>
<dbReference type="OrthoDB" id="9784480at2"/>
<dbReference type="InterPro" id="IPR025515">
    <property type="entry name" value="DUF4403"/>
</dbReference>
<dbReference type="RefSeq" id="WP_090742922.1">
    <property type="nucleotide sequence ID" value="NZ_CZQA01000001.1"/>
</dbReference>
<name>A0A0S4L2Z2_9BACT</name>
<keyword evidence="1" id="KW-0732">Signal</keyword>
<evidence type="ECO:0000256" key="1">
    <source>
        <dbReference type="SAM" id="SignalP"/>
    </source>
</evidence>
<keyword evidence="3" id="KW-1185">Reference proteome</keyword>
<feature type="signal peptide" evidence="1">
    <location>
        <begin position="1"/>
        <end position="23"/>
    </location>
</feature>
<evidence type="ECO:0000313" key="3">
    <source>
        <dbReference type="Proteomes" id="UP000199032"/>
    </source>
</evidence>
<proteinExistence type="predicted"/>
<accession>A0A0S4L2Z2</accession>
<dbReference type="Pfam" id="PF14356">
    <property type="entry name" value="DUF4403"/>
    <property type="match status" value="1"/>
</dbReference>
<dbReference type="PROSITE" id="PS51257">
    <property type="entry name" value="PROKAR_LIPOPROTEIN"/>
    <property type="match status" value="1"/>
</dbReference>
<reference evidence="2 3" key="1">
    <citation type="submission" date="2015-10" db="EMBL/GenBank/DDBJ databases">
        <authorList>
            <person name="Gilbert D.G."/>
        </authorList>
    </citation>
    <scope>NUCLEOTIDE SEQUENCE [LARGE SCALE GENOMIC DNA]</scope>
    <source>
        <strain evidence="2">COMA1</strain>
    </source>
</reference>
<sequence>MFLTSRSHVVATMALVLSLSSCADTEFVIRPPAPERFPPAEVPPSQITESIITVPVRLDLSDFLHAANDPSVIAKKFDHWGNVLKHPKGVEYKYYAERDDFVIEQSAHPGRNTEPRLSIGDWWKDIELSGGTLFVSAPLRYKIAVRAHSQGPDPAAQCGDGNELPKQGTLNGNIAIGMTQNYGVSGSLRSVTVHAAEPCQFRMTDRDLQQVVNTALSDQVKGGFSNAVSRLNALSIKPRVEEVWTALRNPIQLEPDTWLLLNLDKVRHAGFSKDGYVVKNTLQLTAHPVIVHGAEPPASSSVLPQLETQVSSPDFRGVADIETDYSRGLPVAGQFHVLADAQVDYSTLSEALSKRLRGRRIESKGNVITITGAGLFGLGDNQVLLRVEFTGDARGYVYLIGKPEINVMTQAVYLSGLRYDLGTTRLLQTTAPHWFNDAALRETIAPDIALGVTPTIDRIRDSLRTGLNRTLTPTVSMQGTVTSMQGIAVFAERDTLHVRMMSEGTLNVMVGNKP</sequence>
<dbReference type="AlphaFoldDB" id="A0A0S4L2Z2"/>
<feature type="chain" id="PRO_5006623683" description="Lipoprotein" evidence="1">
    <location>
        <begin position="24"/>
        <end position="514"/>
    </location>
</feature>